<evidence type="ECO:0000256" key="3">
    <source>
        <dbReference type="ARBA" id="ARBA00012759"/>
    </source>
</evidence>
<dbReference type="OMA" id="KCFPLEW"/>
<dbReference type="GO" id="GO:0006508">
    <property type="term" value="P:proteolysis"/>
    <property type="evidence" value="ECO:0007669"/>
    <property type="project" value="UniProtKB-KW"/>
</dbReference>
<dbReference type="EC" id="3.4.19.12" evidence="3"/>
<evidence type="ECO:0000256" key="11">
    <source>
        <dbReference type="SAM" id="MobiDB-lite"/>
    </source>
</evidence>
<dbReference type="GO" id="GO:0004843">
    <property type="term" value="F:cysteine-type deubiquitinase activity"/>
    <property type="evidence" value="ECO:0007669"/>
    <property type="project" value="UniProtKB-EC"/>
</dbReference>
<evidence type="ECO:0000256" key="1">
    <source>
        <dbReference type="ARBA" id="ARBA00000707"/>
    </source>
</evidence>
<reference evidence="13" key="1">
    <citation type="submission" date="2021-05" db="EMBL/GenBank/DDBJ databases">
        <title>The genome of the haptophyte Pavlova lutheri (Diacronema luteri, Pavlovales) - a model for lipid biosynthesis in eukaryotic algae.</title>
        <authorList>
            <person name="Hulatt C.J."/>
            <person name="Posewitz M.C."/>
        </authorList>
    </citation>
    <scope>NUCLEOTIDE SEQUENCE</scope>
    <source>
        <strain evidence="13">NIVA-4/92</strain>
    </source>
</reference>
<dbReference type="InterPro" id="IPR059022">
    <property type="entry name" value="MINDY4_N"/>
</dbReference>
<keyword evidence="14" id="KW-1185">Reference proteome</keyword>
<evidence type="ECO:0000256" key="9">
    <source>
        <dbReference type="ARBA" id="ARBA00039781"/>
    </source>
</evidence>
<evidence type="ECO:0000313" key="14">
    <source>
        <dbReference type="Proteomes" id="UP000751190"/>
    </source>
</evidence>
<proteinExistence type="inferred from homology"/>
<keyword evidence="5" id="KW-0833">Ubl conjugation pathway</keyword>
<feature type="compositionally biased region" description="Low complexity" evidence="11">
    <location>
        <begin position="122"/>
        <end position="132"/>
    </location>
</feature>
<comment type="function">
    <text evidence="8">Probable hydrolase that can remove 'Lys-48'-linked conjugated ubiquitin from proteins.</text>
</comment>
<keyword evidence="7" id="KW-0788">Thiol protease</keyword>
<evidence type="ECO:0000313" key="13">
    <source>
        <dbReference type="EMBL" id="KAG8468290.1"/>
    </source>
</evidence>
<dbReference type="AlphaFoldDB" id="A0A8J6CFR7"/>
<evidence type="ECO:0000256" key="8">
    <source>
        <dbReference type="ARBA" id="ARBA00037630"/>
    </source>
</evidence>
<evidence type="ECO:0000256" key="5">
    <source>
        <dbReference type="ARBA" id="ARBA00022786"/>
    </source>
</evidence>
<evidence type="ECO:0000256" key="10">
    <source>
        <dbReference type="ARBA" id="ARBA00041360"/>
    </source>
</evidence>
<evidence type="ECO:0000259" key="12">
    <source>
        <dbReference type="SMART" id="SM01174"/>
    </source>
</evidence>
<dbReference type="InterPro" id="IPR039785">
    <property type="entry name" value="MINY3/4"/>
</dbReference>
<dbReference type="OrthoDB" id="10263628at2759"/>
<protein>
    <recommendedName>
        <fullName evidence="9">Probable ubiquitin carboxyl-terminal hydrolase MINDY-4</fullName>
        <ecNumber evidence="3">3.4.19.12</ecNumber>
    </recommendedName>
    <alternativeName>
        <fullName evidence="10">Probable deubiquitinating enzyme MINDY-4</fullName>
    </alternativeName>
</protein>
<dbReference type="GO" id="GO:0071108">
    <property type="term" value="P:protein K48-linked deubiquitination"/>
    <property type="evidence" value="ECO:0007669"/>
    <property type="project" value="InterPro"/>
</dbReference>
<dbReference type="PANTHER" id="PTHR12473">
    <property type="entry name" value="UBIQUITIN CARBOXYL-TERMINAL HYDROLASE MINDY-4-RELATED"/>
    <property type="match status" value="1"/>
</dbReference>
<comment type="caution">
    <text evidence="13">The sequence shown here is derived from an EMBL/GenBank/DDBJ whole genome shotgun (WGS) entry which is preliminary data.</text>
</comment>
<comment type="catalytic activity">
    <reaction evidence="1">
        <text>Thiol-dependent hydrolysis of ester, thioester, amide, peptide and isopeptide bonds formed by the C-terminal Gly of ubiquitin (a 76-residue protein attached to proteins as an intracellular targeting signal).</text>
        <dbReference type="EC" id="3.4.19.12"/>
    </reaction>
</comment>
<feature type="compositionally biased region" description="Basic and acidic residues" evidence="11">
    <location>
        <begin position="133"/>
        <end position="144"/>
    </location>
</feature>
<evidence type="ECO:0000256" key="4">
    <source>
        <dbReference type="ARBA" id="ARBA00022670"/>
    </source>
</evidence>
<dbReference type="Proteomes" id="UP000751190">
    <property type="component" value="Unassembled WGS sequence"/>
</dbReference>
<evidence type="ECO:0000256" key="2">
    <source>
        <dbReference type="ARBA" id="ARBA00011074"/>
    </source>
</evidence>
<dbReference type="Pfam" id="PF26038">
    <property type="entry name" value="Dimer_MINDY4_N"/>
    <property type="match status" value="1"/>
</dbReference>
<dbReference type="PANTHER" id="PTHR12473:SF8">
    <property type="entry name" value="UBIQUITIN CARBOXYL-TERMINAL HYDROLASE MINDY-4-RELATED"/>
    <property type="match status" value="1"/>
</dbReference>
<dbReference type="SMART" id="SM01174">
    <property type="entry name" value="DUF4205"/>
    <property type="match status" value="1"/>
</dbReference>
<dbReference type="InterPro" id="IPR025257">
    <property type="entry name" value="MINDY-3/4_CD"/>
</dbReference>
<organism evidence="13 14">
    <name type="scientific">Diacronema lutheri</name>
    <name type="common">Unicellular marine alga</name>
    <name type="synonym">Monochrysis lutheri</name>
    <dbReference type="NCBI Taxonomy" id="2081491"/>
    <lineage>
        <taxon>Eukaryota</taxon>
        <taxon>Haptista</taxon>
        <taxon>Haptophyta</taxon>
        <taxon>Pavlovophyceae</taxon>
        <taxon>Pavlovales</taxon>
        <taxon>Pavlovaceae</taxon>
        <taxon>Diacronema</taxon>
    </lineage>
</organism>
<sequence>MSDDTTESAREHADALVREHLARRGLRQTLAAMDSEAPRTQHAISSRVAVAKGLKMDRLVRRNKERDAPLASLLEMLCEALELNERPIRIEGGASNGAPTAVAAHALGAAAAAQPAAPALRTGAGARSGADAGRARALERDGANREAVARPEMLVMRDAGSAAAPSARFAAGGLGRADGDLSDRGRQPLDQAGAMLLDEDVGDVHDAYDAYGDVDARYTRVSAPRPSALPAQPRASLPPGVRARELGDGVAAELSLLFHGRPHAEWMASWARQGFGFSDVDALPFALRQRRGGTCGVIAAIQALLLRELLAASPPIDPLRVGREERQAALARALAGSLWAIAEAAAAERRGAHAEPGRSGNAGGGADCALASLVTFPARMALPPPRELGRAASVIDASSREQLEQCVAAMLPELQRTDGAAVIAFVYSAVLSAGGPAAVRAQIDSTGIGSSTLIGAHGYCTQELVNLVATGVALSNVFDGDKELDGMVMRGLSRRAPVGLLSLFERYGHVAVGSNLKAPMYPVWLAFMESHYTVVFAKRHPDAQAPFDLWYYDMLANQDYEIRVTLDPTREAAARAKGDLVPPLEDTLHTKWPGVHISWNGVDPLL</sequence>
<feature type="region of interest" description="Disordered" evidence="11">
    <location>
        <begin position="122"/>
        <end position="144"/>
    </location>
</feature>
<dbReference type="GO" id="GO:1990380">
    <property type="term" value="F:K48-linked deubiquitinase activity"/>
    <property type="evidence" value="ECO:0007669"/>
    <property type="project" value="InterPro"/>
</dbReference>
<dbReference type="EMBL" id="JAGTXO010000004">
    <property type="protein sequence ID" value="KAG8468290.1"/>
    <property type="molecule type" value="Genomic_DNA"/>
</dbReference>
<keyword evidence="6" id="KW-0378">Hydrolase</keyword>
<accession>A0A8J6CFR7</accession>
<feature type="domain" description="Deubiquitinating enzyme MINDY-3/4 conserved" evidence="12">
    <location>
        <begin position="254"/>
        <end position="601"/>
    </location>
</feature>
<gene>
    <name evidence="13" type="ORF">KFE25_013373</name>
</gene>
<dbReference type="Pfam" id="PF13898">
    <property type="entry name" value="MINDY-3_4_CD"/>
    <property type="match status" value="1"/>
</dbReference>
<name>A0A8J6CFR7_DIALT</name>
<keyword evidence="4" id="KW-0645">Protease</keyword>
<evidence type="ECO:0000256" key="7">
    <source>
        <dbReference type="ARBA" id="ARBA00022807"/>
    </source>
</evidence>
<evidence type="ECO:0000256" key="6">
    <source>
        <dbReference type="ARBA" id="ARBA00022801"/>
    </source>
</evidence>
<comment type="similarity">
    <text evidence="2">Belongs to the MINDY deubiquitinase family. FAM188 subfamily.</text>
</comment>